<dbReference type="EMBL" id="QXDL01000081">
    <property type="protein sequence ID" value="RIH83995.1"/>
    <property type="molecule type" value="Genomic_DNA"/>
</dbReference>
<evidence type="ECO:0000313" key="3">
    <source>
        <dbReference type="Proteomes" id="UP000265715"/>
    </source>
</evidence>
<accession>A0A399EIP3</accession>
<organism evidence="2 3">
    <name type="scientific">Calidithermus terrae</name>
    <dbReference type="NCBI Taxonomy" id="1408545"/>
    <lineage>
        <taxon>Bacteria</taxon>
        <taxon>Thermotogati</taxon>
        <taxon>Deinococcota</taxon>
        <taxon>Deinococci</taxon>
        <taxon>Thermales</taxon>
        <taxon>Thermaceae</taxon>
        <taxon>Calidithermus</taxon>
    </lineage>
</organism>
<protein>
    <submittedName>
        <fullName evidence="2">Pilus assembly protein, PilO</fullName>
    </submittedName>
</protein>
<feature type="transmembrane region" description="Helical" evidence="1">
    <location>
        <begin position="12"/>
        <end position="30"/>
    </location>
</feature>
<dbReference type="Proteomes" id="UP000265715">
    <property type="component" value="Unassembled WGS sequence"/>
</dbReference>
<evidence type="ECO:0000256" key="1">
    <source>
        <dbReference type="SAM" id="Phobius"/>
    </source>
</evidence>
<keyword evidence="3" id="KW-1185">Reference proteome</keyword>
<dbReference type="RefSeq" id="WP_245971595.1">
    <property type="nucleotide sequence ID" value="NZ_QXDL01000081.1"/>
</dbReference>
<sequence>MLARFGQREWAIIIILASFLLALGLYFFLVQPMRSEIGLLRSQIAELSVQRDRGRAAERALPQLRATILDLELQRQRFFRELPPQEDLSQVLTLLTQLARRSGVTLKTIGRTTGGSEVAGVRTINLAMQVESPFPELFTFLKQLENLQRFATVAGLNLTVGAESSNPTINSSMTMTVYVYTGQAAAPQGGQQ</sequence>
<proteinExistence type="predicted"/>
<gene>
    <name evidence="2" type="ORF">Mterra_02102</name>
</gene>
<dbReference type="InterPro" id="IPR014717">
    <property type="entry name" value="Transl_elong_EF1B/ribsomal_bS6"/>
</dbReference>
<name>A0A399EIP3_9DEIN</name>
<keyword evidence="1" id="KW-0472">Membrane</keyword>
<dbReference type="InterPro" id="IPR007445">
    <property type="entry name" value="PilO"/>
</dbReference>
<reference evidence="2 3" key="1">
    <citation type="submission" date="2018-08" db="EMBL/GenBank/DDBJ databases">
        <title>Meiothermus terrae DSM 26712 genome sequencing project.</title>
        <authorList>
            <person name="Da Costa M.S."/>
            <person name="Albuquerque L."/>
            <person name="Raposo P."/>
            <person name="Froufe H.J.C."/>
            <person name="Barroso C.S."/>
            <person name="Egas C."/>
        </authorList>
    </citation>
    <scope>NUCLEOTIDE SEQUENCE [LARGE SCALE GENOMIC DNA]</scope>
    <source>
        <strain evidence="2 3">DSM 26712</strain>
    </source>
</reference>
<comment type="caution">
    <text evidence="2">The sequence shown here is derived from an EMBL/GenBank/DDBJ whole genome shotgun (WGS) entry which is preliminary data.</text>
</comment>
<dbReference type="GO" id="GO:0043683">
    <property type="term" value="P:type IV pilus assembly"/>
    <property type="evidence" value="ECO:0007669"/>
    <property type="project" value="InterPro"/>
</dbReference>
<keyword evidence="1" id="KW-0812">Transmembrane</keyword>
<evidence type="ECO:0000313" key="2">
    <source>
        <dbReference type="EMBL" id="RIH83995.1"/>
    </source>
</evidence>
<dbReference type="GO" id="GO:0043107">
    <property type="term" value="P:type IV pilus-dependent motility"/>
    <property type="evidence" value="ECO:0007669"/>
    <property type="project" value="InterPro"/>
</dbReference>
<keyword evidence="1" id="KW-1133">Transmembrane helix</keyword>
<dbReference type="Gene3D" id="3.30.70.60">
    <property type="match status" value="1"/>
</dbReference>
<dbReference type="AlphaFoldDB" id="A0A399EIP3"/>
<dbReference type="Pfam" id="PF04350">
    <property type="entry name" value="PilO"/>
    <property type="match status" value="1"/>
</dbReference>